<reference evidence="3" key="1">
    <citation type="journal article" date="2022" name="Int. J. Mol. Sci.">
        <title>Draft Genome of Tanacetum Coccineum: Genomic Comparison of Closely Related Tanacetum-Family Plants.</title>
        <authorList>
            <person name="Yamashiro T."/>
            <person name="Shiraishi A."/>
            <person name="Nakayama K."/>
            <person name="Satake H."/>
        </authorList>
    </citation>
    <scope>NUCLEOTIDE SEQUENCE</scope>
</reference>
<dbReference type="InterPro" id="IPR036397">
    <property type="entry name" value="RNaseH_sf"/>
</dbReference>
<keyword evidence="4" id="KW-1185">Reference proteome</keyword>
<dbReference type="PANTHER" id="PTHR37984">
    <property type="entry name" value="PROTEIN CBG26694"/>
    <property type="match status" value="1"/>
</dbReference>
<sequence length="569" mass="65743">MREHSLFVKKSKCVFGTSHVEYLGHVISAQGEATDSAKVQAMQTWPVPKNIKQLREFLGLTSLKYLLNQRITTPAQMKWLPKLIGFDYEVIYKQGKDNVVADALSRKEREGECLHINITTVSTALYNQVKQTWLTDNHLKAICHQLKEGQIKKHYSLVNDQLLRKRKVRLWEQMTTRQSIRKEVKQMVKECLVCQKYKPDLAAYPGLLQPLPIPKSVWSSISMDFIKGLPKSQGYNVIMVVVDRLTKYTHLMPLAHPFTAVQVAQAFMDNVCKLHGMPESIVSDRDKVFLSLFWKELFGLLKVKLLMSSAYHPQTDKQNEVVKICLETYLRCMTGDLPKEYSKWLSLAELWYNSNYHSAIQTTAFEALYGLPPPLHVPYMGGISRVDAVDRSLEAREKVVQLLRFHLERAQNKMKQQSDKNRSERVLLVGDWVWLKLQPHMQVSLRQEKQNKFSPKYYGPFEVISKMGDVAYKLNLPEYSQMHDVFHVSQLKKCNGTHQQLAVVPLPSMNKRGLIEVQLVKLLERKIVKQRNAVAVYGLIQWSGGDVQDATWELLEDLCKRFPDFELDP</sequence>
<gene>
    <name evidence="3" type="ORF">Tco_0939737</name>
</gene>
<dbReference type="Gene3D" id="3.30.420.10">
    <property type="entry name" value="Ribonuclease H-like superfamily/Ribonuclease H"/>
    <property type="match status" value="1"/>
</dbReference>
<dbReference type="Gene3D" id="3.30.70.270">
    <property type="match status" value="1"/>
</dbReference>
<evidence type="ECO:0000256" key="1">
    <source>
        <dbReference type="SAM" id="Coils"/>
    </source>
</evidence>
<dbReference type="EMBL" id="BQNB010015423">
    <property type="protein sequence ID" value="GJT39872.1"/>
    <property type="molecule type" value="Genomic_DNA"/>
</dbReference>
<feature type="coiled-coil region" evidence="1">
    <location>
        <begin position="400"/>
        <end position="427"/>
    </location>
</feature>
<proteinExistence type="predicted"/>
<evidence type="ECO:0000259" key="2">
    <source>
        <dbReference type="PROSITE" id="PS50994"/>
    </source>
</evidence>
<dbReference type="SUPFAM" id="SSF53098">
    <property type="entry name" value="Ribonuclease H-like"/>
    <property type="match status" value="1"/>
</dbReference>
<evidence type="ECO:0000313" key="3">
    <source>
        <dbReference type="EMBL" id="GJT39872.1"/>
    </source>
</evidence>
<dbReference type="InterPro" id="IPR056924">
    <property type="entry name" value="SH3_Tf2-1"/>
</dbReference>
<keyword evidence="1" id="KW-0175">Coiled coil</keyword>
<dbReference type="InterPro" id="IPR001584">
    <property type="entry name" value="Integrase_cat-core"/>
</dbReference>
<evidence type="ECO:0000313" key="4">
    <source>
        <dbReference type="Proteomes" id="UP001151760"/>
    </source>
</evidence>
<reference evidence="3" key="2">
    <citation type="submission" date="2022-01" db="EMBL/GenBank/DDBJ databases">
        <authorList>
            <person name="Yamashiro T."/>
            <person name="Shiraishi A."/>
            <person name="Satake H."/>
            <person name="Nakayama K."/>
        </authorList>
    </citation>
    <scope>NUCLEOTIDE SEQUENCE</scope>
</reference>
<dbReference type="InterPro" id="IPR043502">
    <property type="entry name" value="DNA/RNA_pol_sf"/>
</dbReference>
<name>A0ABQ5DNA5_9ASTR</name>
<dbReference type="Proteomes" id="UP001151760">
    <property type="component" value="Unassembled WGS sequence"/>
</dbReference>
<dbReference type="Pfam" id="PF24626">
    <property type="entry name" value="SH3_Tf2-1"/>
    <property type="match status" value="1"/>
</dbReference>
<organism evidence="3 4">
    <name type="scientific">Tanacetum coccineum</name>
    <dbReference type="NCBI Taxonomy" id="301880"/>
    <lineage>
        <taxon>Eukaryota</taxon>
        <taxon>Viridiplantae</taxon>
        <taxon>Streptophyta</taxon>
        <taxon>Embryophyta</taxon>
        <taxon>Tracheophyta</taxon>
        <taxon>Spermatophyta</taxon>
        <taxon>Magnoliopsida</taxon>
        <taxon>eudicotyledons</taxon>
        <taxon>Gunneridae</taxon>
        <taxon>Pentapetalae</taxon>
        <taxon>asterids</taxon>
        <taxon>campanulids</taxon>
        <taxon>Asterales</taxon>
        <taxon>Asteraceae</taxon>
        <taxon>Asteroideae</taxon>
        <taxon>Anthemideae</taxon>
        <taxon>Anthemidinae</taxon>
        <taxon>Tanacetum</taxon>
    </lineage>
</organism>
<dbReference type="InterPro" id="IPR012337">
    <property type="entry name" value="RNaseH-like_sf"/>
</dbReference>
<dbReference type="InterPro" id="IPR050951">
    <property type="entry name" value="Retrovirus_Pol_polyprotein"/>
</dbReference>
<dbReference type="SUPFAM" id="SSF56672">
    <property type="entry name" value="DNA/RNA polymerases"/>
    <property type="match status" value="1"/>
</dbReference>
<dbReference type="InterPro" id="IPR043128">
    <property type="entry name" value="Rev_trsase/Diguanyl_cyclase"/>
</dbReference>
<dbReference type="PANTHER" id="PTHR37984:SF5">
    <property type="entry name" value="PROTEIN NYNRIN-LIKE"/>
    <property type="match status" value="1"/>
</dbReference>
<feature type="domain" description="Integrase catalytic" evidence="2">
    <location>
        <begin position="208"/>
        <end position="372"/>
    </location>
</feature>
<dbReference type="PROSITE" id="PS50994">
    <property type="entry name" value="INTEGRASE"/>
    <property type="match status" value="1"/>
</dbReference>
<protein>
    <submittedName>
        <fullName evidence="3">Ty3-gypsy retrotransposon protein</fullName>
    </submittedName>
</protein>
<accession>A0ABQ5DNA5</accession>
<comment type="caution">
    <text evidence="3">The sequence shown here is derived from an EMBL/GenBank/DDBJ whole genome shotgun (WGS) entry which is preliminary data.</text>
</comment>